<comment type="caution">
    <text evidence="2">The sequence shown here is derived from an EMBL/GenBank/DDBJ whole genome shotgun (WGS) entry which is preliminary data.</text>
</comment>
<keyword evidence="1" id="KW-0732">Signal</keyword>
<evidence type="ECO:0000256" key="1">
    <source>
        <dbReference type="SAM" id="SignalP"/>
    </source>
</evidence>
<dbReference type="EMBL" id="JACVVK020000145">
    <property type="protein sequence ID" value="KAK7488890.1"/>
    <property type="molecule type" value="Genomic_DNA"/>
</dbReference>
<accession>A0ABD0KQA2</accession>
<dbReference type="InterPro" id="IPR028994">
    <property type="entry name" value="Integrin_alpha_N"/>
</dbReference>
<feature type="chain" id="PRO_5044882456" evidence="1">
    <location>
        <begin position="18"/>
        <end position="382"/>
    </location>
</feature>
<evidence type="ECO:0000313" key="3">
    <source>
        <dbReference type="Proteomes" id="UP001519460"/>
    </source>
</evidence>
<name>A0ABD0KQA2_9CAEN</name>
<proteinExistence type="predicted"/>
<feature type="signal peptide" evidence="1">
    <location>
        <begin position="1"/>
        <end position="17"/>
    </location>
</feature>
<evidence type="ECO:0000313" key="2">
    <source>
        <dbReference type="EMBL" id="KAK7488890.1"/>
    </source>
</evidence>
<organism evidence="2 3">
    <name type="scientific">Batillaria attramentaria</name>
    <dbReference type="NCBI Taxonomy" id="370345"/>
    <lineage>
        <taxon>Eukaryota</taxon>
        <taxon>Metazoa</taxon>
        <taxon>Spiralia</taxon>
        <taxon>Lophotrochozoa</taxon>
        <taxon>Mollusca</taxon>
        <taxon>Gastropoda</taxon>
        <taxon>Caenogastropoda</taxon>
        <taxon>Sorbeoconcha</taxon>
        <taxon>Cerithioidea</taxon>
        <taxon>Batillariidae</taxon>
        <taxon>Batillaria</taxon>
    </lineage>
</organism>
<gene>
    <name evidence="2" type="ORF">BaRGS_00019847</name>
</gene>
<keyword evidence="3" id="KW-1185">Reference proteome</keyword>
<dbReference type="SUPFAM" id="SSF69318">
    <property type="entry name" value="Integrin alpha N-terminal domain"/>
    <property type="match status" value="1"/>
</dbReference>
<sequence length="382" mass="41758">MIESFVLAIAALSGCWCDTVPTFVGEIEVRNPAYVSLYAYPGYNSGYDLLISTSSGNPFEKDVVYRVSHIEEYMKNNATNFTLEVLSDSIYWPNQLSGVSKVFGNRTVAVASGNFAPKNRGGVSLINLDKGAPYITDVITDGYAKGQLVWLENQGNLNQSTPWKSHVIAEGPDVNFVSSRLQSTDGWMDAFFAAQYFNPGLRVFWVNESGDWNETKVNSRDIDMTIGPVFDVVISDVNGDFESDLLVTAHSATNGTVWAYEIPDDFRTGEYKRHLLASGFMSSSVHQGKGAPGSARPISHGTASGKDPIILSGDDSGQAYVLNARSNAKDDWSYTVTPFLDAGTGNVGGIDFAGGVYSYNSYDIFVPAKNKNKVYIYRLMEN</sequence>
<dbReference type="AlphaFoldDB" id="A0ABD0KQA2"/>
<dbReference type="Proteomes" id="UP001519460">
    <property type="component" value="Unassembled WGS sequence"/>
</dbReference>
<dbReference type="PANTHER" id="PTHR35836">
    <property type="entry name" value="VCBS REPEAT-CONTAINING PROTEIN"/>
    <property type="match status" value="1"/>
</dbReference>
<protein>
    <submittedName>
        <fullName evidence="2">Uncharacterized protein</fullName>
    </submittedName>
</protein>
<dbReference type="PANTHER" id="PTHR35836:SF1">
    <property type="entry name" value="VCBS REPEAT-CONTAINING PROTEIN"/>
    <property type="match status" value="1"/>
</dbReference>
<reference evidence="2 3" key="1">
    <citation type="journal article" date="2023" name="Sci. Data">
        <title>Genome assembly of the Korean intertidal mud-creeper Batillaria attramentaria.</title>
        <authorList>
            <person name="Patra A.K."/>
            <person name="Ho P.T."/>
            <person name="Jun S."/>
            <person name="Lee S.J."/>
            <person name="Kim Y."/>
            <person name="Won Y.J."/>
        </authorList>
    </citation>
    <scope>NUCLEOTIDE SEQUENCE [LARGE SCALE GENOMIC DNA]</scope>
    <source>
        <strain evidence="2">Wonlab-2016</strain>
    </source>
</reference>